<comment type="caution">
    <text evidence="1">The sequence shown here is derived from an EMBL/GenBank/DDBJ whole genome shotgun (WGS) entry which is preliminary data.</text>
</comment>
<organism evidence="1 2">
    <name type="scientific">Actinokineospora xionganensis</name>
    <dbReference type="NCBI Taxonomy" id="2684470"/>
    <lineage>
        <taxon>Bacteria</taxon>
        <taxon>Bacillati</taxon>
        <taxon>Actinomycetota</taxon>
        <taxon>Actinomycetes</taxon>
        <taxon>Pseudonocardiales</taxon>
        <taxon>Pseudonocardiaceae</taxon>
        <taxon>Actinokineospora</taxon>
    </lineage>
</organism>
<protein>
    <recommendedName>
        <fullName evidence="3">Antibiotic biosynthesis monooxygenase</fullName>
    </recommendedName>
</protein>
<dbReference type="EMBL" id="JABVED010000038">
    <property type="protein sequence ID" value="MBC6451679.1"/>
    <property type="molecule type" value="Genomic_DNA"/>
</dbReference>
<evidence type="ECO:0008006" key="3">
    <source>
        <dbReference type="Google" id="ProtNLM"/>
    </source>
</evidence>
<keyword evidence="2" id="KW-1185">Reference proteome</keyword>
<sequence length="201" mass="22719">MFMQIIQGRVRDTEAAKAALDRWQTDLAPGAEGWLGGTYGVTDDGMMVAAVRFESRDAAQRNSERPEQSSWWSEMESCFDGEVTFHDCDDVTLLAGGGSDKAGFVQVIQGRITDRERARSIIEQSAKMISQYRPDVLGATLAVDKDGFFTETVAFTSEDEARKNETKELPEEARKMFEEEMSLMQDVKYLDLHQPWFSSRH</sequence>
<proteinExistence type="predicted"/>
<gene>
    <name evidence="1" type="ORF">GPZ80_31500</name>
</gene>
<accession>A0ABR7LG37</accession>
<evidence type="ECO:0000313" key="2">
    <source>
        <dbReference type="Proteomes" id="UP000734823"/>
    </source>
</evidence>
<name>A0ABR7LG37_9PSEU</name>
<dbReference type="RefSeq" id="WP_187224749.1">
    <property type="nucleotide sequence ID" value="NZ_JABVED010000038.1"/>
</dbReference>
<dbReference type="Proteomes" id="UP000734823">
    <property type="component" value="Unassembled WGS sequence"/>
</dbReference>
<reference evidence="1 2" key="1">
    <citation type="submission" date="2020-06" db="EMBL/GenBank/DDBJ databases">
        <title>Actinokineospora xiongansis sp. nov., isolated from soil of Baiyangdian.</title>
        <authorList>
            <person name="Zhang X."/>
        </authorList>
    </citation>
    <scope>NUCLEOTIDE SEQUENCE [LARGE SCALE GENOMIC DNA]</scope>
    <source>
        <strain evidence="1 2">HBU206404</strain>
    </source>
</reference>
<evidence type="ECO:0000313" key="1">
    <source>
        <dbReference type="EMBL" id="MBC6451679.1"/>
    </source>
</evidence>